<sequence>DRWIAILYDRPEIIWAEVIGALRHDKSGMIALGDQEAYVMPPRRVVMNVPGLLAIAGAILFLFYSRKP</sequence>
<reference evidence="2" key="1">
    <citation type="journal article" date="2014" name="Front. Microbiol.">
        <title>High frequency of phylogenetically diverse reductive dehalogenase-homologous genes in deep subseafloor sedimentary metagenomes.</title>
        <authorList>
            <person name="Kawai M."/>
            <person name="Futagami T."/>
            <person name="Toyoda A."/>
            <person name="Takaki Y."/>
            <person name="Nishi S."/>
            <person name="Hori S."/>
            <person name="Arai W."/>
            <person name="Tsubouchi T."/>
            <person name="Morono Y."/>
            <person name="Uchiyama I."/>
            <person name="Ito T."/>
            <person name="Fujiyama A."/>
            <person name="Inagaki F."/>
            <person name="Takami H."/>
        </authorList>
    </citation>
    <scope>NUCLEOTIDE SEQUENCE</scope>
    <source>
        <strain evidence="2">Expedition CK06-06</strain>
    </source>
</reference>
<proteinExistence type="predicted"/>
<dbReference type="EMBL" id="BARV01028733">
    <property type="protein sequence ID" value="GAI36924.1"/>
    <property type="molecule type" value="Genomic_DNA"/>
</dbReference>
<protein>
    <submittedName>
        <fullName evidence="2">Uncharacterized protein</fullName>
    </submittedName>
</protein>
<keyword evidence="1" id="KW-0812">Transmembrane</keyword>
<evidence type="ECO:0000313" key="2">
    <source>
        <dbReference type="EMBL" id="GAI36924.1"/>
    </source>
</evidence>
<feature type="non-terminal residue" evidence="2">
    <location>
        <position position="1"/>
    </location>
</feature>
<gene>
    <name evidence="2" type="ORF">S06H3_45936</name>
</gene>
<comment type="caution">
    <text evidence="2">The sequence shown here is derived from an EMBL/GenBank/DDBJ whole genome shotgun (WGS) entry which is preliminary data.</text>
</comment>
<feature type="transmembrane region" description="Helical" evidence="1">
    <location>
        <begin position="45"/>
        <end position="64"/>
    </location>
</feature>
<evidence type="ECO:0000256" key="1">
    <source>
        <dbReference type="SAM" id="Phobius"/>
    </source>
</evidence>
<keyword evidence="1" id="KW-1133">Transmembrane helix</keyword>
<dbReference type="AlphaFoldDB" id="X1Q133"/>
<organism evidence="2">
    <name type="scientific">marine sediment metagenome</name>
    <dbReference type="NCBI Taxonomy" id="412755"/>
    <lineage>
        <taxon>unclassified sequences</taxon>
        <taxon>metagenomes</taxon>
        <taxon>ecological metagenomes</taxon>
    </lineage>
</organism>
<keyword evidence="1" id="KW-0472">Membrane</keyword>
<name>X1Q133_9ZZZZ</name>
<accession>X1Q133</accession>